<dbReference type="SUPFAM" id="SSF49299">
    <property type="entry name" value="PKD domain"/>
    <property type="match status" value="59"/>
</dbReference>
<feature type="domain" description="PKD/Chitinase" evidence="3">
    <location>
        <begin position="3273"/>
        <end position="3342"/>
    </location>
</feature>
<feature type="domain" description="PKD/Chitinase" evidence="3">
    <location>
        <begin position="2492"/>
        <end position="2561"/>
    </location>
</feature>
<feature type="domain" description="PKD/Chitinase" evidence="3">
    <location>
        <begin position="2137"/>
        <end position="2206"/>
    </location>
</feature>
<feature type="domain" description="PKD/Chitinase" evidence="3">
    <location>
        <begin position="4977"/>
        <end position="5046"/>
    </location>
</feature>
<feature type="domain" description="PKD/Chitinase" evidence="3">
    <location>
        <begin position="3770"/>
        <end position="3839"/>
    </location>
</feature>
<feature type="domain" description="PKD/Chitinase" evidence="3">
    <location>
        <begin position="4480"/>
        <end position="4549"/>
    </location>
</feature>
<feature type="domain" description="PKD/Chitinase" evidence="3">
    <location>
        <begin position="4409"/>
        <end position="4478"/>
    </location>
</feature>
<dbReference type="InterPro" id="IPR022409">
    <property type="entry name" value="PKD/Chitinase_dom"/>
</dbReference>
<dbReference type="SUPFAM" id="SSF49401">
    <property type="entry name" value="Bacterial adhesins"/>
    <property type="match status" value="1"/>
</dbReference>
<feature type="domain" description="PKD/Chitinase" evidence="3">
    <location>
        <begin position="2563"/>
        <end position="2632"/>
    </location>
</feature>
<feature type="domain" description="PKD/Chitinase" evidence="3">
    <location>
        <begin position="4267"/>
        <end position="4336"/>
    </location>
</feature>
<feature type="domain" description="PKD/Chitinase" evidence="3">
    <location>
        <begin position="2208"/>
        <end position="2277"/>
    </location>
</feature>
<feature type="domain" description="PKD/Chitinase" evidence="3">
    <location>
        <begin position="2634"/>
        <end position="2703"/>
    </location>
</feature>
<dbReference type="Proteomes" id="UP000274593">
    <property type="component" value="Chromosome"/>
</dbReference>
<dbReference type="InterPro" id="IPR028974">
    <property type="entry name" value="TSP_type-3_rpt"/>
</dbReference>
<feature type="domain" description="PKD/Chitinase" evidence="3">
    <location>
        <begin position="3912"/>
        <end position="3981"/>
    </location>
</feature>
<feature type="domain" description="PKD/Chitinase" evidence="3">
    <location>
        <begin position="2918"/>
        <end position="2987"/>
    </location>
</feature>
<feature type="compositionally biased region" description="Acidic residues" evidence="1">
    <location>
        <begin position="5469"/>
        <end position="5489"/>
    </location>
</feature>
<feature type="domain" description="PKD/Chitinase" evidence="3">
    <location>
        <begin position="4338"/>
        <end position="4407"/>
    </location>
</feature>
<feature type="domain" description="PKD/Chitinase" evidence="3">
    <location>
        <begin position="1711"/>
        <end position="1780"/>
    </location>
</feature>
<sequence>MGENYVSKISTYKKVFFLVLTVFLSAKSFAQDTFADNFNTQSYSINNGSQNWSSNWIETDPDGNAGPNGNYVGITGGRLFFHWAYQNNESIRRSANLSAYSSAILSFDWETVGLDNNESLRVQISNNGGASYTQIGSLEGNTAGTFSLDISGYISSNITIRFINTQQNWENGEYVYIDNFLITATSYSFECDKVYATSSTTGRTSIYELVGATMTPVYTAPQRIGGLAISADGNAYYDDASASFPLYSSDGSTQVSEGATLPNQLVGQGANADGDVYYIDTSYHLRVIEKGSGTATDLGALNFDTDTIGATLAAGDLAFDGNGRLHWYASVGGSGASYLFIINTNTLVAQNLGNVGPNGATGVAFDSSGNMITSTSNGDGTSEIYSIDFSSPTLSGTLIGTASPGVYDMGSCSTPTYNPILSATKSVKNITKSADPAVIALSGDVLEYTIVVNNTGNLSASNTTFTDAIPASTTYVANSTQLNGVSISDVGGNMPYTTATEIHSSTQPDGVVTIGGPVTITFRVTVDNGALPATINNTGTVEYPIVTGGVTTNQSVDSNTVSTPTGDICTLGINDSDGDGIDDICDLDDDNDGILDTEEGSCTTNDFTIFGGNGGSTTSFSQSGVSSAVFNFYYVDNSVAIEINGGGLNANNVLQLENFINSGEVIMEFVSDNSLMSTPWVANNNGLPRLKVEIDFLGNVTVYGSRSTSSTSLELMQPRDGSSFNTISFLAGINNFNVINQDGSGPDEIGGVARIYSSCVDTDSDNIPDYLDTDSDGDGCFDAIEGDENVFSSHLNPDGSINIAVNGGVDTNGVPILVNSGSADIGGDQGQGVGTSATANTDAVPTLIITNPEAVCSPSTVDLTASTVTDGVNGSSSAGTLTYWTDSAATNTLASPNSIATSGTYYIKLTSVSGCYEIEPVTIIVNPLPTVTANASATTVCAGESVTLTGGGADSYVWDNGVSDGVSFVPTATTTYTVTGTDANGCENTAQVTITVNPLPTVTANASATTVCAGESVTLTGGGADSYVWDNGVSDGVSFVPTATTTYTVTGTDANGCENTAQVTITVNPLPTVTANASATTVCAGESVTLTGGGADSYVWDNGVSDGVSFVPTATTTYTVTGTDANGCENTAQVTITVNPLPTVTANASATTVCAGESVTLTGGGADSYVWDNGVSDGVSFVPTATTTYTVTGTDANGCENTAQVTITVNPLPTVTANASATTVCAGESVTLTGGGADSYVWDNGVSDGVSFVPTATTTYTVTGTDANGCENTAQVTITVNPLPTVTANASATTVCAGESVTLTGGGADSYVWDNGVSDGVSFVPTATTTYTVTGTDANGCENTAQVTITVNPLPTVTANASATTVCAGESVTLTGGGADSYVWDNGVSDGVSFVPTATTTYTVTGTDANGCENTAQVTITVNPLPTVTANASATTVCAGESVTLTGGGADSYVWDNGVSDGVSFVPTATTTYTVTGTDANGCENTAQVTITVNPLPTVTANASATTVCAGESVTLTGGGADSYVWDNGVSDGVSFVPTATTTYTVTGTDANGCENTAQVTITVNPLPTVTANASATTVCAGESVTLTGGGADSYVWDNGVSDGVSFVPTATTTYTVTGTDANGCENTAQVTITVNPLPTVTANASATTVCAGESVTLTGGGADSYVWDNGVSDGVSFVPTATTTYTVTGTDANGCENTAQVTITVNPLPTVTANASATTVCAGESVTLTGGGADSYVWDNGVSDGVSFVPTATTTYTVTGTDANGCENTAQVTITVNPLPTVTANASATTVCAGESVTLTGGGADSYVWDNGVSDGVSFVPTATTTYTVTGTDANGCENTAQVTITVNPLPTVTANASATTVCAGESVTLTGGGADSYVWDNGVSDGVSFVPTATTTYTVTGTDANGCENTAQVTITVNPLPTVTANASATTVCAGESVTLTGGGADSYVWDNGVSDGVSFVPTATTTYTVTGTDANGCENTAQVTITVNPLPTVTANASATTVCAGESVTLTGGGADSYVWDNGVSDGVSFVPTATTTYTVTGTDANGCENTAQVTITVNPLPTVTANASATTVCAGESVTLTGGGADSYVWDNGVSDGVSFVPTATTTYTVTGTDANGCENTAQVTITVNPLPTVTANASATTVCAGESVTLTGGGADSYVWDNGVSDGVSFVPTATTTYTVTGTDANGCENTAQVTITVNPLPTVTANASATTVCAGESVTLTGGGADSYVWDNGVSDGVSFVPTATTTYTVTGTDANGCENTAQVTITVNPLPTVTANASATTVCAGESVTLTGGGADSYVWDNGVSDGVSFVPTATTTYTVTGTDANGCENTAQVTITVNPLPTVTANASATTVCAGESVTLTGGGADSYVWDNGVSDGVSFVPTATTTYTVTGTDANGCENTAQVTITVNPLPTVTANASATTVCAGESVTLTGGGADSYVWDNGVSDGVSFVPTATTTYTVTGTDANGCENTAQVTITVNPLPTVTANASATTVCAGESVTLTGGGADSYVWDNGVSDGVSFVPTATTTYTVTGTDANGCENTAQVTITVNPLPTVTANASATTVCAGESVTLTGGGADSYVWDNGVSDGVSFVPTATTTYTVTGTDANGCENTAQVTITVNPLPTVTANASATTVCAGESVTLTGGGADSYVWDNGVSDGVSFVPTATTTYTVTGTDANGCENTAQVTITVNPLPTVTANASATTVCAGESVTLTGGGADSYVWDNGVSDGVSFVPTATTTYTVTGTDANGCENTAQVTITVNPLPTVTANASATTVCAGESVTLTGGGADSYVWDNGVSDGVSFVPTATTTYTVTGTDANGCENTAQVTITVNPLPTVTANASATTVCAGESVTLTGGGADSYVWDNGVSDGVSFVPTATTTYTVTGTDANGCENTAQVTITVNPLPTVTANASATTVCAGESVTLTGGGADSYVWDNGVSDGVSFVPTATTTYTVTGTDANGCENTAQVTITVNPLPTVTANASATTVCAGESVTLTGGGADSYVWDNGVSDGVSFVPTATTTYTVTGTDANGCENTAQVTITVNPLPTVTANASATTVCAGESVTLTGGGADSYVWDNGVSDGVSFVPTATTTYTVTGTDANGCENTAQVTITVNPLPTVTANASATTVCAGESVTLTGGGADSYVWDNGVSDGVSFVPTATTTYTVTGTDANGCENTAQVTITVNPLPTVTANASATTVCAGESVTLTGGGADSYVWDNGVSDGVSFVPTATTTYTVTGTDANGCENTAQVTITVNPLPTVTANASATTVCAGESVTLTGGGADSYVWDNGVSDGVSFVPTATTTYTVTGTDANGCENTAQVTITVNPLPTVTANASATTVCAGESVTLTGGGADSYVWDNGVSDGVSFVPTATTTYTVTGTDANGCENTAQVTITVNPLPTVTANASATTVCAGESVTLTGGGADSYVWDNGVSDGVSFVPTATTTYTVTGTDANGCENTAQVTITVNPLPTVTANASATTVCAGESVTLTGGGADSYVWDNGVSDGVSFVPTATTTYTVTGTDANGCENTAQVTITVNPLPTVTANASATTVCAGESVTLTGGGADSYVWDNGVSDGVSFVPTATTTYTVTGTDANGCENTAQVTITVNPLPTVTANASATTVCAGESVTLTGGGADSYVWDNGVSDGVSFVPTATTTYTVTGTDANGCENTAQVTITVNPLPTVTANASATTVCAGESVTLTGGGADSYVWDNGVSDGVSFVPTATTTYTVTGTDANGCENTAQVTITVNPLPTVTANASATTVCAGESVTLTGGGADSYVWDNGVSDGVSFVPTATTTYTVTGTDANGCENTAQVTITVNPLPTVTANASATTVCAGESVTLTGGGADSYVWDNGVSDGVSFVPTATTTYTVTGTDANGCENTAQVTITVNPLPTVTANASATTVCAGESVTLTGGGADSYVWDNGVSDGVSFVPTATTTYTVTGTDANGCENTAQVTITVNPLPTVTANASATTVCAGESVTLTGGGADSYVWDNGVSDGVSFVPTATTTYTVTGTDANGCENTAQVTITVNPLPTVTANASATTVCAGESVTLTGGGADSYVWDNGVSDGVSFVPTATTTYTVTGTDANGCENTAQVTITVNPLPTVTANASATTVCAGESVTLTGGGADSYVWDNGVSDGVSFVPTATTTYTVTGTDANGCENTAQVTITVNPLPTVTANASATTVCAGESVTLTGGGADSYVWDNGVSDGVSFVPTATTTYTVTGTDANGCENTAQVTITVNPLPTVTANASATTVCAGESVTLTGGGADSYVWDNGVSDGVSFVPTATTTYTVTGTDANGCENTAQVTITVNPLPTVTANASATTVCAGESVTLTGGGADSYVWDNGVSDGVSFVPTATTTYTVTGTDANGCENTAQVTITVNPLPTVTANASATTVCAGESVTLTGGGADSYVWDNGVSDGVSFVPTATTTYTVTGTDANGCENTAQVTITVNPLPTVTANASATTVCAGESVTLTGGGADSYVWDNGVSDGVSFVPTATTTYTVTGTDANGCENTAQVTITVNPLPTVTANASATTVCAGESVTLTGGGADSYVWDNGVSDGVSFVPTATTTYTVTGTDANGCENTAQVTITVNPLPTVTANASATTVCAGESVTLTGGGADSYVWDNGVSDGVSFVPTATTTYTVTGTDANGCENTAQVTITVNPLPTVTANASATTVCAGESVTLTGGGADSYVWDNGVSDGVSFVPTATTTYTVTGTDANGCENTAQVTITVNPLPTVTANASATTVCAGESVTLTGGGADSYVWDNGVSDGVSFVPTATTTYTVTGTDANGCENTAQVTITVNPLPTVTANASATTVCAGESVTLTGGGADSYVWDNGVSDGVSFVPTATTTYTVTGTDANGCENTAQVTITVNPLPTVTANASATTVCAGESVTLTGGGADSYVWDNGVSDGVSFVPTATTTYTVTGTDANGCENTAQVTITVNPLPTVTANASATTVCAGESVTLTGGGADSYVWDNGVSDGVSFVPTATTTYTVTGTDANGCENTAQVTITVNPLPTVTANASATTVCAGESVTLTGGGADSYVWDNGVSDGVSFVPTATTTYTVTGTDANGCENTAQVTITVNPLPNAGTNGTLTICEGTTVTETQLFEALGGTPDTGGSWSPVLAGGGTYTYRVPATGQCTTDAISEVVVTEEATPSAPIISVERATCSTPGRAVISNYDSSLTYIFNDSTLDVDANGVISGYVFGITYTVSASSSCARGASEDFVVNGRLSGENCIDTDNDGIPDAVDVDDDNDGIPDVEEGDGSVDTDNDGVPDSLDLDSDNDGINDVIEGGDGDLDTNGDGVIDSNDSGYTDANGDGQADDSVDDDEEPDTDGDGTPDYQDLDSDNDGINDVIEGGNESSDTNGDGVIDSNDTGGSDSDGDGISDSVDGDAGNFGEGDNGDNTPVDTDEDGIPDYQDLDSDDDGINDVVEGGNSDEDGDGQVDNPSEDTDGDGIADSVDGLDGHGDANSPDNDTDPTDPNSGGNGVVGDSGIDSDGDGIADSVDGLDGFGDAIEEDTCVKVNNLMSPNGDSANSYLHIDCIENFPSNTIEIFNRWGNTVYRAKGYNNSSIVFRGISEGRANINVGDKLPVGTYFYILDLGNGSKVKKGWIYINR</sequence>
<feature type="domain" description="PKD/Chitinase" evidence="3">
    <location>
        <begin position="1356"/>
        <end position="1425"/>
    </location>
</feature>
<dbReference type="EMBL" id="CP032548">
    <property type="protein sequence ID" value="AZJ36149.1"/>
    <property type="molecule type" value="Genomic_DNA"/>
</dbReference>
<feature type="domain" description="PKD/Chitinase" evidence="3">
    <location>
        <begin position="3983"/>
        <end position="4052"/>
    </location>
</feature>
<feature type="domain" description="PKD/Chitinase" evidence="3">
    <location>
        <begin position="1285"/>
        <end position="1354"/>
    </location>
</feature>
<feature type="domain" description="PKD/Chitinase" evidence="3">
    <location>
        <begin position="4125"/>
        <end position="4194"/>
    </location>
</feature>
<feature type="domain" description="PKD/Chitinase" evidence="3">
    <location>
        <begin position="1853"/>
        <end position="1922"/>
    </location>
</feature>
<organism evidence="4 5">
    <name type="scientific">Tenacibaculum singaporense</name>
    <dbReference type="NCBI Taxonomy" id="2358479"/>
    <lineage>
        <taxon>Bacteria</taxon>
        <taxon>Pseudomonadati</taxon>
        <taxon>Bacteroidota</taxon>
        <taxon>Flavobacteriia</taxon>
        <taxon>Flavobacteriales</taxon>
        <taxon>Flavobacteriaceae</taxon>
        <taxon>Tenacibaculum</taxon>
    </lineage>
</organism>
<feature type="domain" description="PKD/Chitinase" evidence="3">
    <location>
        <begin position="2989"/>
        <end position="3058"/>
    </location>
</feature>
<feature type="compositionally biased region" description="Acidic residues" evidence="1">
    <location>
        <begin position="5354"/>
        <end position="5384"/>
    </location>
</feature>
<dbReference type="SMART" id="SM00089">
    <property type="entry name" value="PKD"/>
    <property type="match status" value="59"/>
</dbReference>
<accession>A0A3S8R8L1</accession>
<dbReference type="InterPro" id="IPR035986">
    <property type="entry name" value="PKD_dom_sf"/>
</dbReference>
<feature type="domain" description="PKD/Chitinase" evidence="3">
    <location>
        <begin position="2421"/>
        <end position="2490"/>
    </location>
</feature>
<evidence type="ECO:0000256" key="2">
    <source>
        <dbReference type="SAM" id="SignalP"/>
    </source>
</evidence>
<gene>
    <name evidence="4" type="ORF">D6T69_11670</name>
</gene>
<feature type="chain" id="PRO_5019298633" evidence="2">
    <location>
        <begin position="31"/>
        <end position="5650"/>
    </location>
</feature>
<feature type="domain" description="PKD/Chitinase" evidence="3">
    <location>
        <begin position="3699"/>
        <end position="3768"/>
    </location>
</feature>
<protein>
    <submittedName>
        <fullName evidence="4">DUF11 domain-containing protein</fullName>
    </submittedName>
</protein>
<feature type="domain" description="PKD/Chitinase" evidence="3">
    <location>
        <begin position="4906"/>
        <end position="4975"/>
    </location>
</feature>
<feature type="compositionally biased region" description="Acidic residues" evidence="1">
    <location>
        <begin position="5270"/>
        <end position="5333"/>
    </location>
</feature>
<feature type="domain" description="PKD/Chitinase" evidence="3">
    <location>
        <begin position="3344"/>
        <end position="3413"/>
    </location>
</feature>
<feature type="domain" description="PKD/Chitinase" evidence="3">
    <location>
        <begin position="3841"/>
        <end position="3910"/>
    </location>
</feature>
<feature type="domain" description="PKD/Chitinase" evidence="3">
    <location>
        <begin position="2066"/>
        <end position="2135"/>
    </location>
</feature>
<dbReference type="SUPFAM" id="SSF75011">
    <property type="entry name" value="3-carboxy-cis,cis-mucoante lactonizing enzyme"/>
    <property type="match status" value="1"/>
</dbReference>
<feature type="domain" description="PKD/Chitinase" evidence="3">
    <location>
        <begin position="1143"/>
        <end position="1212"/>
    </location>
</feature>
<feature type="domain" description="PKD/Chitinase" evidence="3">
    <location>
        <begin position="4054"/>
        <end position="4123"/>
    </location>
</feature>
<feature type="domain" description="PKD/Chitinase" evidence="3">
    <location>
        <begin position="1640"/>
        <end position="1709"/>
    </location>
</feature>
<feature type="domain" description="PKD/Chitinase" evidence="3">
    <location>
        <begin position="3557"/>
        <end position="3626"/>
    </location>
</feature>
<feature type="domain" description="PKD/Chitinase" evidence="3">
    <location>
        <begin position="928"/>
        <end position="999"/>
    </location>
</feature>
<feature type="domain" description="PKD/Chitinase" evidence="3">
    <location>
        <begin position="1995"/>
        <end position="2064"/>
    </location>
</feature>
<proteinExistence type="predicted"/>
<feature type="domain" description="PKD/Chitinase" evidence="3">
    <location>
        <begin position="2279"/>
        <end position="2348"/>
    </location>
</feature>
<evidence type="ECO:0000259" key="3">
    <source>
        <dbReference type="SMART" id="SM00089"/>
    </source>
</evidence>
<reference evidence="4 5" key="1">
    <citation type="submission" date="2018-09" db="EMBL/GenBank/DDBJ databases">
        <title>Insights into the microbiota of Asian seabass (Lates calcarifer) with tenacibaculosis symptoms and description of sp. nov. Tenacibaculum singaporense.</title>
        <authorList>
            <person name="Miyake S."/>
            <person name="Soh M."/>
            <person name="Azman M.N."/>
            <person name="Ngoh S.Y."/>
            <person name="Orban L."/>
        </authorList>
    </citation>
    <scope>NUCLEOTIDE SEQUENCE [LARGE SCALE GENOMIC DNA]</scope>
    <source>
        <strain evidence="4 5">DSM 106434</strain>
    </source>
</reference>
<dbReference type="KEGG" id="tsig:D6T69_11670"/>
<feature type="compositionally biased region" description="Low complexity" evidence="1">
    <location>
        <begin position="5405"/>
        <end position="5426"/>
    </location>
</feature>
<feature type="domain" description="PKD/Chitinase" evidence="3">
    <location>
        <begin position="4764"/>
        <end position="4833"/>
    </location>
</feature>
<feature type="domain" description="PKD/Chitinase" evidence="3">
    <location>
        <begin position="4622"/>
        <end position="4691"/>
    </location>
</feature>
<feature type="domain" description="PKD/Chitinase" evidence="3">
    <location>
        <begin position="1569"/>
        <end position="1638"/>
    </location>
</feature>
<feature type="domain" description="PKD/Chitinase" evidence="3">
    <location>
        <begin position="4196"/>
        <end position="4265"/>
    </location>
</feature>
<feature type="domain" description="PKD/Chitinase" evidence="3">
    <location>
        <begin position="3628"/>
        <end position="3697"/>
    </location>
</feature>
<feature type="compositionally biased region" description="Acidic residues" evidence="1">
    <location>
        <begin position="5442"/>
        <end position="5461"/>
    </location>
</feature>
<evidence type="ECO:0000313" key="4">
    <source>
        <dbReference type="EMBL" id="AZJ36149.1"/>
    </source>
</evidence>
<feature type="domain" description="PKD/Chitinase" evidence="3">
    <location>
        <begin position="4835"/>
        <end position="4904"/>
    </location>
</feature>
<keyword evidence="5" id="KW-1185">Reference proteome</keyword>
<feature type="domain" description="PKD/Chitinase" evidence="3">
    <location>
        <begin position="4551"/>
        <end position="4620"/>
    </location>
</feature>
<feature type="domain" description="PKD/Chitinase" evidence="3">
    <location>
        <begin position="3202"/>
        <end position="3271"/>
    </location>
</feature>
<feature type="domain" description="PKD/Chitinase" evidence="3">
    <location>
        <begin position="1924"/>
        <end position="1993"/>
    </location>
</feature>
<evidence type="ECO:0000256" key="1">
    <source>
        <dbReference type="SAM" id="MobiDB-lite"/>
    </source>
</evidence>
<dbReference type="Gene3D" id="4.10.1080.10">
    <property type="entry name" value="TSP type-3 repeat"/>
    <property type="match status" value="1"/>
</dbReference>
<feature type="domain" description="PKD/Chitinase" evidence="3">
    <location>
        <begin position="5048"/>
        <end position="5117"/>
    </location>
</feature>
<feature type="domain" description="PKD/Chitinase" evidence="3">
    <location>
        <begin position="1214"/>
        <end position="1283"/>
    </location>
</feature>
<feature type="domain" description="PKD/Chitinase" evidence="3">
    <location>
        <begin position="1427"/>
        <end position="1496"/>
    </location>
</feature>
<feature type="domain" description="PKD/Chitinase" evidence="3">
    <location>
        <begin position="2776"/>
        <end position="2845"/>
    </location>
</feature>
<dbReference type="Pfam" id="PF13585">
    <property type="entry name" value="CHU_C"/>
    <property type="match status" value="1"/>
</dbReference>
<feature type="domain" description="PKD/Chitinase" evidence="3">
    <location>
        <begin position="2350"/>
        <end position="2419"/>
    </location>
</feature>
<dbReference type="RefSeq" id="WP_125067892.1">
    <property type="nucleotide sequence ID" value="NZ_CP032548.1"/>
</dbReference>
<feature type="domain" description="PKD/Chitinase" evidence="3">
    <location>
        <begin position="4693"/>
        <end position="4762"/>
    </location>
</feature>
<feature type="region of interest" description="Disordered" evidence="1">
    <location>
        <begin position="5270"/>
        <end position="5543"/>
    </location>
</feature>
<dbReference type="InterPro" id="IPR008966">
    <property type="entry name" value="Adhesion_dom_sf"/>
</dbReference>
<feature type="domain" description="PKD/Chitinase" evidence="3">
    <location>
        <begin position="2705"/>
        <end position="2774"/>
    </location>
</feature>
<keyword evidence="2" id="KW-0732">Signal</keyword>
<feature type="domain" description="PKD/Chitinase" evidence="3">
    <location>
        <begin position="1498"/>
        <end position="1567"/>
    </location>
</feature>
<feature type="domain" description="PKD/Chitinase" evidence="3">
    <location>
        <begin position="3486"/>
        <end position="3555"/>
    </location>
</feature>
<feature type="signal peptide" evidence="2">
    <location>
        <begin position="1"/>
        <end position="30"/>
    </location>
</feature>
<feature type="domain" description="PKD/Chitinase" evidence="3">
    <location>
        <begin position="2847"/>
        <end position="2916"/>
    </location>
</feature>
<feature type="domain" description="PKD/Chitinase" evidence="3">
    <location>
        <begin position="1072"/>
        <end position="1141"/>
    </location>
</feature>
<evidence type="ECO:0000313" key="5">
    <source>
        <dbReference type="Proteomes" id="UP000274593"/>
    </source>
</evidence>
<feature type="domain" description="PKD/Chitinase" evidence="3">
    <location>
        <begin position="1001"/>
        <end position="1070"/>
    </location>
</feature>
<feature type="domain" description="PKD/Chitinase" evidence="3">
    <location>
        <begin position="3060"/>
        <end position="3129"/>
    </location>
</feature>
<feature type="domain" description="PKD/Chitinase" evidence="3">
    <location>
        <begin position="3131"/>
        <end position="3200"/>
    </location>
</feature>
<dbReference type="GO" id="GO:0005509">
    <property type="term" value="F:calcium ion binding"/>
    <property type="evidence" value="ECO:0007669"/>
    <property type="project" value="InterPro"/>
</dbReference>
<name>A0A3S8R8L1_9FLAO</name>
<feature type="domain" description="PKD/Chitinase" evidence="3">
    <location>
        <begin position="1782"/>
        <end position="1851"/>
    </location>
</feature>
<feature type="domain" description="PKD/Chitinase" evidence="3">
    <location>
        <begin position="3415"/>
        <end position="3484"/>
    </location>
</feature>